<evidence type="ECO:0000256" key="4">
    <source>
        <dbReference type="ARBA" id="ARBA00013229"/>
    </source>
</evidence>
<comment type="similarity">
    <text evidence="3">In the C-terminal section; belongs to the pectinesterase family.</text>
</comment>
<dbReference type="SUPFAM" id="SSF51126">
    <property type="entry name" value="Pectin lyase-like"/>
    <property type="match status" value="1"/>
</dbReference>
<protein>
    <recommendedName>
        <fullName evidence="4 12">Pectinesterase</fullName>
        <ecNumber evidence="4 12">3.1.1.11</ecNumber>
    </recommendedName>
</protein>
<evidence type="ECO:0000256" key="12">
    <source>
        <dbReference type="RuleBase" id="RU000589"/>
    </source>
</evidence>
<evidence type="ECO:0000256" key="13">
    <source>
        <dbReference type="SAM" id="Phobius"/>
    </source>
</evidence>
<dbReference type="InterPro" id="IPR012334">
    <property type="entry name" value="Pectin_lyas_fold"/>
</dbReference>
<evidence type="ECO:0000256" key="10">
    <source>
        <dbReference type="ARBA" id="ARBA00057335"/>
    </source>
</evidence>
<dbReference type="SMART" id="SM00856">
    <property type="entry name" value="PMEI"/>
    <property type="match status" value="1"/>
</dbReference>
<keyword evidence="6 12" id="KW-0063">Aspartyl esterase</keyword>
<feature type="transmembrane region" description="Helical" evidence="13">
    <location>
        <begin position="6"/>
        <end position="25"/>
    </location>
</feature>
<dbReference type="FunFam" id="1.20.140.40:FF:000001">
    <property type="entry name" value="Pectinesterase"/>
    <property type="match status" value="1"/>
</dbReference>
<dbReference type="InterPro" id="IPR035513">
    <property type="entry name" value="Invertase/methylesterase_inhib"/>
</dbReference>
<keyword evidence="15" id="KW-1185">Reference proteome</keyword>
<evidence type="ECO:0000256" key="7">
    <source>
        <dbReference type="ARBA" id="ARBA00023157"/>
    </source>
</evidence>
<dbReference type="GeneID" id="111288273"/>
<evidence type="ECO:0000313" key="15">
    <source>
        <dbReference type="Proteomes" id="UP000515121"/>
    </source>
</evidence>
<dbReference type="InterPro" id="IPR033131">
    <property type="entry name" value="Pectinesterase_Asp_AS"/>
</dbReference>
<keyword evidence="12" id="KW-0964">Secreted</keyword>
<dbReference type="Pfam" id="PF04043">
    <property type="entry name" value="PMEI"/>
    <property type="match status" value="1"/>
</dbReference>
<dbReference type="Gene3D" id="1.20.140.40">
    <property type="entry name" value="Invertase/pectin methylesterase inhibitor family protein"/>
    <property type="match status" value="1"/>
</dbReference>
<keyword evidence="12" id="KW-0134">Cell wall</keyword>
<evidence type="ECO:0000259" key="14">
    <source>
        <dbReference type="SMART" id="SM00856"/>
    </source>
</evidence>
<dbReference type="InterPro" id="IPR018040">
    <property type="entry name" value="Pectinesterase_Tyr_AS"/>
</dbReference>
<dbReference type="PANTHER" id="PTHR31707">
    <property type="entry name" value="PECTINESTERASE"/>
    <property type="match status" value="1"/>
</dbReference>
<keyword evidence="13" id="KW-0472">Membrane</keyword>
<dbReference type="RefSeq" id="XP_022734829.1">
    <property type="nucleotide sequence ID" value="XM_022879094.1"/>
</dbReference>
<dbReference type="InterPro" id="IPR011050">
    <property type="entry name" value="Pectin_lyase_fold/virulence"/>
</dbReference>
<dbReference type="InterPro" id="IPR000070">
    <property type="entry name" value="Pectinesterase_cat"/>
</dbReference>
<dbReference type="InterPro" id="IPR006501">
    <property type="entry name" value="Pectinesterase_inhib_dom"/>
</dbReference>
<comment type="function">
    <text evidence="10 12">Acts in the modification of cell walls via demethylesterification of cell wall pectin.</text>
</comment>
<dbReference type="GO" id="GO:0030599">
    <property type="term" value="F:pectinesterase activity"/>
    <property type="evidence" value="ECO:0007669"/>
    <property type="project" value="UniProtKB-UniRule"/>
</dbReference>
<gene>
    <name evidence="16" type="primary">LOC111288273</name>
</gene>
<dbReference type="NCBIfam" id="TIGR01614">
    <property type="entry name" value="PME_inhib"/>
    <property type="match status" value="1"/>
</dbReference>
<comment type="similarity">
    <text evidence="2">In the N-terminal section; belongs to the PMEI family.</text>
</comment>
<feature type="domain" description="Pectinesterase inhibitor" evidence="14">
    <location>
        <begin position="37"/>
        <end position="187"/>
    </location>
</feature>
<comment type="subcellular location">
    <subcellularLocation>
        <location evidence="12">Secreted</location>
        <location evidence="12">Cell wall</location>
    </subcellularLocation>
</comment>
<dbReference type="CDD" id="cd15798">
    <property type="entry name" value="PMEI-like_3"/>
    <property type="match status" value="1"/>
</dbReference>
<evidence type="ECO:0000256" key="2">
    <source>
        <dbReference type="ARBA" id="ARBA00006027"/>
    </source>
</evidence>
<evidence type="ECO:0000256" key="1">
    <source>
        <dbReference type="ARBA" id="ARBA00005184"/>
    </source>
</evidence>
<dbReference type="OrthoDB" id="2019149at2759"/>
<evidence type="ECO:0000256" key="9">
    <source>
        <dbReference type="ARBA" id="ARBA00047928"/>
    </source>
</evidence>
<dbReference type="UniPathway" id="UPA00545">
    <property type="reaction ID" value="UER00823"/>
</dbReference>
<evidence type="ECO:0000313" key="16">
    <source>
        <dbReference type="RefSeq" id="XP_022734829.1"/>
    </source>
</evidence>
<evidence type="ECO:0000256" key="8">
    <source>
        <dbReference type="ARBA" id="ARBA00023180"/>
    </source>
</evidence>
<evidence type="ECO:0000256" key="11">
    <source>
        <dbReference type="PROSITE-ProRule" id="PRU10040"/>
    </source>
</evidence>
<keyword evidence="12" id="KW-0961">Cell wall biogenesis/degradation</keyword>
<comment type="pathway">
    <text evidence="1 12">Glycan metabolism; pectin degradation; 2-dehydro-3-deoxy-D-gluconate from pectin: step 1/5.</text>
</comment>
<feature type="active site" evidence="11">
    <location>
        <position position="390"/>
    </location>
</feature>
<dbReference type="KEGG" id="dzi:111288273"/>
<keyword evidence="13" id="KW-0812">Transmembrane</keyword>
<dbReference type="FunFam" id="2.160.20.10:FF:000001">
    <property type="entry name" value="Pectinesterase"/>
    <property type="match status" value="1"/>
</dbReference>
<sequence length="554" mass="61452">MGNVVISGISIILVVGVVLGVVAAVHRSGDDNSKLSPQMKAVSSFCSSTDYQGTCQKTLSSVNSTDPKDYVAQSILASEEAVKKFFNYSDSLIVLAKNDSRTKMALDDCKEMMDYAVQSLQASFSEVGDSELRSLNERTADLRTWLSAVISYQQSCLDGFEHDSNMKQNMETGIVDASELTSNALAIVTKLSDTLSKFGLQLNIPTSRRLLSVENNGYPSWFSAADRKLLARIDNRNLRPNAVVAKDGSGQFKTVAAALAAAPKNSRVRHVIYVKAGIYDEYITVDKDTTNILMYGDGPRRTIVTGHKNFVDGTSTWQTSTFSAIGNGFIAKSMGFQNTAGPQKHQAVALRIQSDKSAFFNCRMDGYQDTLYNQANRQFFRNCVISGTIDFIFGDSPTLIQNSLIIVRRPLDNQQNTVTAQGKTNANENTGIVIQNCRIVPEQKLFADRFRLPTYLGRPWKQFSTTVIMESTLGDFINPEGWLPWAGSNFLNTLYYAEYNNRGPGANTARRVNWKGYHRIDRKTAMSFTVQSFLLARENWLPFTGIPFTAGLKY</sequence>
<dbReference type="GO" id="GO:0045490">
    <property type="term" value="P:pectin catabolic process"/>
    <property type="evidence" value="ECO:0007669"/>
    <property type="project" value="UniProtKB-UniRule"/>
</dbReference>
<dbReference type="GO" id="GO:0004857">
    <property type="term" value="F:enzyme inhibitor activity"/>
    <property type="evidence" value="ECO:0007669"/>
    <property type="project" value="InterPro"/>
</dbReference>
<keyword evidence="7" id="KW-1015">Disulfide bond</keyword>
<dbReference type="EC" id="3.1.1.11" evidence="4 12"/>
<proteinExistence type="inferred from homology"/>
<reference evidence="16" key="1">
    <citation type="submission" date="2025-08" db="UniProtKB">
        <authorList>
            <consortium name="RefSeq"/>
        </authorList>
    </citation>
    <scope>IDENTIFICATION</scope>
    <source>
        <tissue evidence="16">Fruit stalk</tissue>
    </source>
</reference>
<dbReference type="Pfam" id="PF01095">
    <property type="entry name" value="Pectinesterase"/>
    <property type="match status" value="1"/>
</dbReference>
<dbReference type="AlphaFoldDB" id="A0A6P5Y321"/>
<dbReference type="Gene3D" id="2.160.20.10">
    <property type="entry name" value="Single-stranded right-handed beta-helix, Pectin lyase-like"/>
    <property type="match status" value="1"/>
</dbReference>
<dbReference type="Proteomes" id="UP000515121">
    <property type="component" value="Unplaced"/>
</dbReference>
<accession>A0A6P5Y321</accession>
<keyword evidence="8" id="KW-0325">Glycoprotein</keyword>
<dbReference type="GO" id="GO:0042545">
    <property type="term" value="P:cell wall modification"/>
    <property type="evidence" value="ECO:0007669"/>
    <property type="project" value="UniProtKB-UniRule"/>
</dbReference>
<keyword evidence="13" id="KW-1133">Transmembrane helix</keyword>
<dbReference type="SUPFAM" id="SSF101148">
    <property type="entry name" value="Plant invertase/pectin methylesterase inhibitor"/>
    <property type="match status" value="1"/>
</dbReference>
<comment type="catalytic activity">
    <reaction evidence="9 12">
        <text>[(1-&gt;4)-alpha-D-galacturonosyl methyl ester](n) + n H2O = [(1-&gt;4)-alpha-D-galacturonosyl](n) + n methanol + n H(+)</text>
        <dbReference type="Rhea" id="RHEA:22380"/>
        <dbReference type="Rhea" id="RHEA-COMP:14570"/>
        <dbReference type="Rhea" id="RHEA-COMP:14573"/>
        <dbReference type="ChEBI" id="CHEBI:15377"/>
        <dbReference type="ChEBI" id="CHEBI:15378"/>
        <dbReference type="ChEBI" id="CHEBI:17790"/>
        <dbReference type="ChEBI" id="CHEBI:140522"/>
        <dbReference type="ChEBI" id="CHEBI:140523"/>
        <dbReference type="EC" id="3.1.1.11"/>
    </reaction>
</comment>
<keyword evidence="5 12" id="KW-0378">Hydrolase</keyword>
<evidence type="ECO:0000256" key="3">
    <source>
        <dbReference type="ARBA" id="ARBA00007786"/>
    </source>
</evidence>
<evidence type="ECO:0000256" key="6">
    <source>
        <dbReference type="ARBA" id="ARBA00023085"/>
    </source>
</evidence>
<name>A0A6P5Y321_DURZI</name>
<dbReference type="PROSITE" id="PS00503">
    <property type="entry name" value="PECTINESTERASE_2"/>
    <property type="match status" value="1"/>
</dbReference>
<organism evidence="15 16">
    <name type="scientific">Durio zibethinus</name>
    <name type="common">Durian</name>
    <dbReference type="NCBI Taxonomy" id="66656"/>
    <lineage>
        <taxon>Eukaryota</taxon>
        <taxon>Viridiplantae</taxon>
        <taxon>Streptophyta</taxon>
        <taxon>Embryophyta</taxon>
        <taxon>Tracheophyta</taxon>
        <taxon>Spermatophyta</taxon>
        <taxon>Magnoliopsida</taxon>
        <taxon>eudicotyledons</taxon>
        <taxon>Gunneridae</taxon>
        <taxon>Pentapetalae</taxon>
        <taxon>rosids</taxon>
        <taxon>malvids</taxon>
        <taxon>Malvales</taxon>
        <taxon>Malvaceae</taxon>
        <taxon>Helicteroideae</taxon>
        <taxon>Durio</taxon>
    </lineage>
</organism>
<evidence type="ECO:0000256" key="5">
    <source>
        <dbReference type="ARBA" id="ARBA00022801"/>
    </source>
</evidence>
<dbReference type="PROSITE" id="PS00800">
    <property type="entry name" value="PECTINESTERASE_1"/>
    <property type="match status" value="1"/>
</dbReference>